<feature type="region of interest" description="Disordered" evidence="1">
    <location>
        <begin position="27"/>
        <end position="46"/>
    </location>
</feature>
<dbReference type="EMBL" id="CP073721">
    <property type="protein sequence ID" value="UWZ38283.1"/>
    <property type="molecule type" value="Genomic_DNA"/>
</dbReference>
<reference evidence="3" key="1">
    <citation type="submission" date="2021-04" db="EMBL/GenBank/DDBJ databases">
        <title>Biosynthetic gene clusters of Dactylosporangioum roseum.</title>
        <authorList>
            <person name="Hartkoorn R.C."/>
            <person name="Beaudoing E."/>
            <person name="Hot D."/>
            <person name="Moureu S."/>
        </authorList>
    </citation>
    <scope>NUCLEOTIDE SEQUENCE</scope>
    <source>
        <strain evidence="3">NRRL B-16295</strain>
    </source>
</reference>
<protein>
    <recommendedName>
        <fullName evidence="5">Lipoprotein</fullName>
    </recommendedName>
</protein>
<dbReference type="PROSITE" id="PS51257">
    <property type="entry name" value="PROKAR_LIPOPROTEIN"/>
    <property type="match status" value="1"/>
</dbReference>
<evidence type="ECO:0000313" key="4">
    <source>
        <dbReference type="Proteomes" id="UP001058271"/>
    </source>
</evidence>
<feature type="compositionally biased region" description="Low complexity" evidence="1">
    <location>
        <begin position="36"/>
        <end position="46"/>
    </location>
</feature>
<keyword evidence="4" id="KW-1185">Reference proteome</keyword>
<evidence type="ECO:0000256" key="1">
    <source>
        <dbReference type="SAM" id="MobiDB-lite"/>
    </source>
</evidence>
<dbReference type="Proteomes" id="UP001058271">
    <property type="component" value="Chromosome"/>
</dbReference>
<evidence type="ECO:0000256" key="2">
    <source>
        <dbReference type="SAM" id="SignalP"/>
    </source>
</evidence>
<feature type="signal peptide" evidence="2">
    <location>
        <begin position="1"/>
        <end position="23"/>
    </location>
</feature>
<dbReference type="RefSeq" id="WP_260727648.1">
    <property type="nucleotide sequence ID" value="NZ_BAAABS010000033.1"/>
</dbReference>
<accession>A0ABY5ZC54</accession>
<organism evidence="3 4">
    <name type="scientific">Dactylosporangium roseum</name>
    <dbReference type="NCBI Taxonomy" id="47989"/>
    <lineage>
        <taxon>Bacteria</taxon>
        <taxon>Bacillati</taxon>
        <taxon>Actinomycetota</taxon>
        <taxon>Actinomycetes</taxon>
        <taxon>Micromonosporales</taxon>
        <taxon>Micromonosporaceae</taxon>
        <taxon>Dactylosporangium</taxon>
    </lineage>
</organism>
<name>A0ABY5ZC54_9ACTN</name>
<evidence type="ECO:0008006" key="5">
    <source>
        <dbReference type="Google" id="ProtNLM"/>
    </source>
</evidence>
<evidence type="ECO:0000313" key="3">
    <source>
        <dbReference type="EMBL" id="UWZ38283.1"/>
    </source>
</evidence>
<sequence>MRTSRIIAVAVSVAALALGTACGGGDEKKTSADNHTAPASASPTPTAKEVLDKAVKDLNSSTYTYTMKIDEGTFSGAVDPAGKHQVKADGVVSGVKYTIDGIVIGTDYYFRTSIPASGVNAKKWYKLDRAKVTKGEIVGLIEAKDPTSSQQFVGRVGTAKQESPTTITGTYDLSRGGDLGIDDSAVLAALGEKAKAAPFTATLDAQQKLTSIKITVPAYGTVSERMMTLDYAGHGQPVTVAPPKAADVTPATAAVYSLLNG</sequence>
<dbReference type="Gene3D" id="2.50.20.20">
    <property type="match status" value="1"/>
</dbReference>
<feature type="chain" id="PRO_5047429990" description="Lipoprotein" evidence="2">
    <location>
        <begin position="24"/>
        <end position="261"/>
    </location>
</feature>
<gene>
    <name evidence="3" type="ORF">Drose_08565</name>
</gene>
<proteinExistence type="predicted"/>
<keyword evidence="2" id="KW-0732">Signal</keyword>